<feature type="transmembrane region" description="Helical" evidence="1">
    <location>
        <begin position="73"/>
        <end position="91"/>
    </location>
</feature>
<accession>A0ABP9WV61</accession>
<feature type="transmembrane region" description="Helical" evidence="1">
    <location>
        <begin position="230"/>
        <end position="259"/>
    </location>
</feature>
<sequence length="317" mass="37173">MAQASIDIKRISWIIVIIVAVVLSAMSLYTPRFGEDLYKYYMPFAKGCDNCGFNPYYARWIFAPLMILPDNNWAMPLWSIMVFATMFWLIYRMEITPLVIISFSMIGQYSLGQVDIFLCLGLYLILKSENPWLHGLGICLLAIKPQVTALVIVGLIIGPKFSHLWRMLIPPTLMLLLSFLVFGIDWPIRWLSNTQTLPPHVWRLAAGDTWRFALPFIWIPFLFKDRELRVLLSIVMMALASPFFGTYTYIVLILFYPKWWTIVLSYGWMLFKPIEPEFTLRWAWILPLVMLIHLCYANWPQSWWAQRRTRLATKPVN</sequence>
<gene>
    <name evidence="2" type="ORF">Hgul01_00879</name>
</gene>
<organism evidence="2 3">
    <name type="scientific">Herpetosiphon gulosus</name>
    <dbReference type="NCBI Taxonomy" id="1973496"/>
    <lineage>
        <taxon>Bacteria</taxon>
        <taxon>Bacillati</taxon>
        <taxon>Chloroflexota</taxon>
        <taxon>Chloroflexia</taxon>
        <taxon>Herpetosiphonales</taxon>
        <taxon>Herpetosiphonaceae</taxon>
        <taxon>Herpetosiphon</taxon>
    </lineage>
</organism>
<name>A0ABP9WV61_9CHLR</name>
<dbReference type="RefSeq" id="WP_345720735.1">
    <property type="nucleotide sequence ID" value="NZ_BAABRU010000003.1"/>
</dbReference>
<feature type="transmembrane region" description="Helical" evidence="1">
    <location>
        <begin position="12"/>
        <end position="30"/>
    </location>
</feature>
<feature type="transmembrane region" description="Helical" evidence="1">
    <location>
        <begin position="279"/>
        <end position="299"/>
    </location>
</feature>
<dbReference type="Proteomes" id="UP001428290">
    <property type="component" value="Unassembled WGS sequence"/>
</dbReference>
<feature type="transmembrane region" description="Helical" evidence="1">
    <location>
        <begin position="132"/>
        <end position="157"/>
    </location>
</feature>
<reference evidence="2 3" key="1">
    <citation type="submission" date="2024-02" db="EMBL/GenBank/DDBJ databases">
        <title>Herpetosiphon gulosus NBRC 112829.</title>
        <authorList>
            <person name="Ichikawa N."/>
            <person name="Katano-Makiyama Y."/>
            <person name="Hidaka K."/>
        </authorList>
    </citation>
    <scope>NUCLEOTIDE SEQUENCE [LARGE SCALE GENOMIC DNA]</scope>
    <source>
        <strain evidence="2 3">NBRC 112829</strain>
    </source>
</reference>
<evidence type="ECO:0008006" key="4">
    <source>
        <dbReference type="Google" id="ProtNLM"/>
    </source>
</evidence>
<evidence type="ECO:0000256" key="1">
    <source>
        <dbReference type="SAM" id="Phobius"/>
    </source>
</evidence>
<keyword evidence="1" id="KW-0812">Transmembrane</keyword>
<feature type="transmembrane region" description="Helical" evidence="1">
    <location>
        <begin position="204"/>
        <end position="223"/>
    </location>
</feature>
<comment type="caution">
    <text evidence="2">The sequence shown here is derived from an EMBL/GenBank/DDBJ whole genome shotgun (WGS) entry which is preliminary data.</text>
</comment>
<protein>
    <recommendedName>
        <fullName evidence="4">DUF2029 domain-containing protein</fullName>
    </recommendedName>
</protein>
<proteinExistence type="predicted"/>
<keyword evidence="3" id="KW-1185">Reference proteome</keyword>
<keyword evidence="1" id="KW-1133">Transmembrane helix</keyword>
<evidence type="ECO:0000313" key="3">
    <source>
        <dbReference type="Proteomes" id="UP001428290"/>
    </source>
</evidence>
<feature type="transmembrane region" description="Helical" evidence="1">
    <location>
        <begin position="164"/>
        <end position="184"/>
    </location>
</feature>
<keyword evidence="1" id="KW-0472">Membrane</keyword>
<dbReference type="EMBL" id="BAABRU010000003">
    <property type="protein sequence ID" value="GAA5527097.1"/>
    <property type="molecule type" value="Genomic_DNA"/>
</dbReference>
<feature type="transmembrane region" description="Helical" evidence="1">
    <location>
        <begin position="98"/>
        <end position="126"/>
    </location>
</feature>
<evidence type="ECO:0000313" key="2">
    <source>
        <dbReference type="EMBL" id="GAA5527097.1"/>
    </source>
</evidence>